<dbReference type="SUPFAM" id="SSF118196">
    <property type="entry name" value="YaeB-like"/>
    <property type="match status" value="1"/>
</dbReference>
<dbReference type="PANTHER" id="PTHR12818:SF0">
    <property type="entry name" value="TRNA (ADENINE(37)-N6)-METHYLTRANSFERASE"/>
    <property type="match status" value="1"/>
</dbReference>
<sequence>MSPSPLNNTFSLHTIGLVHSPFKEKFGIPRQSGLVPSVHGHIALIPPYSAADTVRGLEQFSHLWVTFVFHQHVNRDWSALVRPPRLGGNEKVGVYASRSTFRPNMLGQSVVKLESVEIHKGQAKIKISGFDLMDQTPVLDIKPYIPYNDAIEGATGGFAATAPRPMLDVVFKELAEAKCRRLENESRPKLHALIREVLIQDPRPAYRKQEPAGRIYGVRLFDLDVRFSIDQDIATVLDIHHQDAD</sequence>
<organism evidence="3">
    <name type="scientific">Cyprideis torosa</name>
    <dbReference type="NCBI Taxonomy" id="163714"/>
    <lineage>
        <taxon>Eukaryota</taxon>
        <taxon>Metazoa</taxon>
        <taxon>Ecdysozoa</taxon>
        <taxon>Arthropoda</taxon>
        <taxon>Crustacea</taxon>
        <taxon>Oligostraca</taxon>
        <taxon>Ostracoda</taxon>
        <taxon>Podocopa</taxon>
        <taxon>Podocopida</taxon>
        <taxon>Cytherocopina</taxon>
        <taxon>Cytheroidea</taxon>
        <taxon>Cytherideidae</taxon>
        <taxon>Cyprideis</taxon>
    </lineage>
</organism>
<evidence type="ECO:0000256" key="1">
    <source>
        <dbReference type="ARBA" id="ARBA00022691"/>
    </source>
</evidence>
<dbReference type="EMBL" id="OB677246">
    <property type="protein sequence ID" value="CAD7236206.1"/>
    <property type="molecule type" value="Genomic_DNA"/>
</dbReference>
<dbReference type="NCBIfam" id="TIGR00104">
    <property type="entry name" value="tRNA_TsaA"/>
    <property type="match status" value="1"/>
</dbReference>
<dbReference type="PROSITE" id="PS51668">
    <property type="entry name" value="TSAA_2"/>
    <property type="match status" value="1"/>
</dbReference>
<dbReference type="InterPro" id="IPR040372">
    <property type="entry name" value="YaeB-like"/>
</dbReference>
<dbReference type="GO" id="GO:0089715">
    <property type="term" value="F:tRNA (L-threonylcarbamoyladenosine(37)-C2) methyltransferase activity"/>
    <property type="evidence" value="ECO:0007669"/>
    <property type="project" value="TreeGrafter"/>
</dbReference>
<evidence type="ECO:0000256" key="2">
    <source>
        <dbReference type="ARBA" id="ARBA00033753"/>
    </source>
</evidence>
<name>A0A7R8WW28_9CRUS</name>
<dbReference type="Gene3D" id="2.40.30.70">
    <property type="entry name" value="YaeB-like"/>
    <property type="match status" value="1"/>
</dbReference>
<keyword evidence="1" id="KW-0949">S-adenosyl-L-methionine</keyword>
<comment type="similarity">
    <text evidence="2">Belongs to the tRNA methyltransferase O family.</text>
</comment>
<protein>
    <submittedName>
        <fullName evidence="3">Uncharacterized protein</fullName>
    </submittedName>
</protein>
<reference evidence="3" key="1">
    <citation type="submission" date="2020-11" db="EMBL/GenBank/DDBJ databases">
        <authorList>
            <person name="Tran Van P."/>
        </authorList>
    </citation>
    <scope>NUCLEOTIDE SEQUENCE</scope>
</reference>
<dbReference type="AlphaFoldDB" id="A0A7R8WW28"/>
<dbReference type="InterPro" id="IPR041369">
    <property type="entry name" value="TrmO_C"/>
</dbReference>
<dbReference type="OrthoDB" id="4882at2759"/>
<gene>
    <name evidence="3" type="ORF">CTOB1V02_LOCUS14021</name>
</gene>
<accession>A0A7R8WW28</accession>
<dbReference type="Pfam" id="PF18389">
    <property type="entry name" value="TrmO_C"/>
    <property type="match status" value="1"/>
</dbReference>
<evidence type="ECO:0000313" key="3">
    <source>
        <dbReference type="EMBL" id="CAD7236206.1"/>
    </source>
</evidence>
<dbReference type="InterPro" id="IPR023370">
    <property type="entry name" value="TrmO-like_N"/>
</dbReference>
<proteinExistence type="inferred from homology"/>
<dbReference type="Pfam" id="PF01980">
    <property type="entry name" value="TrmO_N"/>
    <property type="match status" value="1"/>
</dbReference>
<dbReference type="Gene3D" id="3.30.2310.10">
    <property type="entry name" value="YaeB-like"/>
    <property type="match status" value="1"/>
</dbReference>
<dbReference type="CDD" id="cd09281">
    <property type="entry name" value="UPF0066"/>
    <property type="match status" value="1"/>
</dbReference>
<dbReference type="InterPro" id="IPR036413">
    <property type="entry name" value="YaeB-like_sf"/>
</dbReference>
<dbReference type="PANTHER" id="PTHR12818">
    <property type="entry name" value="TRNA (ADENINE(37)-N6)-METHYLTRANSFERASE"/>
    <property type="match status" value="1"/>
</dbReference>
<dbReference type="InterPro" id="IPR036414">
    <property type="entry name" value="YaeB_N_sf"/>
</dbReference>